<evidence type="ECO:0000259" key="6">
    <source>
        <dbReference type="PROSITE" id="PS50404"/>
    </source>
</evidence>
<dbReference type="OrthoDB" id="4951845at2759"/>
<dbReference type="GO" id="GO:0006749">
    <property type="term" value="P:glutathione metabolic process"/>
    <property type="evidence" value="ECO:0007669"/>
    <property type="project" value="TreeGrafter"/>
</dbReference>
<dbReference type="InterPro" id="IPR036282">
    <property type="entry name" value="Glutathione-S-Trfase_C_sf"/>
</dbReference>
<dbReference type="EC" id="2.5.1.18" evidence="3"/>
<accession>A0A1D1W7N4</accession>
<dbReference type="InterPro" id="IPR004045">
    <property type="entry name" value="Glutathione_S-Trfase_N"/>
</dbReference>
<evidence type="ECO:0000313" key="7">
    <source>
        <dbReference type="EMBL" id="GAV07089.1"/>
    </source>
</evidence>
<dbReference type="PROSITE" id="PS50404">
    <property type="entry name" value="GST_NTER"/>
    <property type="match status" value="1"/>
</dbReference>
<dbReference type="CDD" id="cd00299">
    <property type="entry name" value="GST_C_family"/>
    <property type="match status" value="1"/>
</dbReference>
<dbReference type="PANTHER" id="PTHR11571">
    <property type="entry name" value="GLUTATHIONE S-TRANSFERASE"/>
    <property type="match status" value="1"/>
</dbReference>
<dbReference type="STRING" id="947166.A0A1D1W7N4"/>
<evidence type="ECO:0000256" key="2">
    <source>
        <dbReference type="ARBA" id="ARBA00005861"/>
    </source>
</evidence>
<reference evidence="7 8" key="1">
    <citation type="journal article" date="2016" name="Nat. Commun.">
        <title>Extremotolerant tardigrade genome and improved radiotolerance of human cultured cells by tardigrade-unique protein.</title>
        <authorList>
            <person name="Hashimoto T."/>
            <person name="Horikawa D.D."/>
            <person name="Saito Y."/>
            <person name="Kuwahara H."/>
            <person name="Kozuka-Hata H."/>
            <person name="Shin-I T."/>
            <person name="Minakuchi Y."/>
            <person name="Ohishi K."/>
            <person name="Motoyama A."/>
            <person name="Aizu T."/>
            <person name="Enomoto A."/>
            <person name="Kondo K."/>
            <person name="Tanaka S."/>
            <person name="Hara Y."/>
            <person name="Koshikawa S."/>
            <person name="Sagara H."/>
            <person name="Miura T."/>
            <person name="Yokobori S."/>
            <person name="Miyagawa K."/>
            <person name="Suzuki Y."/>
            <person name="Kubo T."/>
            <person name="Oyama M."/>
            <person name="Kohara Y."/>
            <person name="Fujiyama A."/>
            <person name="Arakawa K."/>
            <person name="Katayama T."/>
            <person name="Toyoda A."/>
            <person name="Kunieda T."/>
        </authorList>
    </citation>
    <scope>NUCLEOTIDE SEQUENCE [LARGE SCALE GENOMIC DNA]</scope>
    <source>
        <strain evidence="7 8">YOKOZUNA-1</strain>
    </source>
</reference>
<dbReference type="Gene3D" id="1.20.1050.130">
    <property type="match status" value="1"/>
</dbReference>
<dbReference type="InterPro" id="IPR050213">
    <property type="entry name" value="GST_superfamily"/>
</dbReference>
<proteinExistence type="inferred from homology"/>
<dbReference type="InterPro" id="IPR004046">
    <property type="entry name" value="GST_C"/>
</dbReference>
<dbReference type="PANTHER" id="PTHR11571:SF222">
    <property type="entry name" value="GLUTATHIONE TRANSFERASE"/>
    <property type="match status" value="1"/>
</dbReference>
<evidence type="ECO:0000256" key="1">
    <source>
        <dbReference type="ARBA" id="ARBA00003701"/>
    </source>
</evidence>
<sequence>MNHFFAHRRQSVDLNAVESFIRRASMITNLTEPEEDPSIVFAFRAGDAFTNTSRLILLHGGQKCRLQNLDKEALKELKEKENLQMNDMSFNASTVAYLIDGDVKVTQDIAIFRYLARKYNLVAQSEEMIQQQDTFEGLIANLNLTSLSATADPQEIRHASEKVKAVLERLDQWLVGRNYLLGDQLNYTDFMLLEVLNTWFLDLLPHFLQLKSFCARMQQVTL</sequence>
<dbReference type="SUPFAM" id="SSF52833">
    <property type="entry name" value="Thioredoxin-like"/>
    <property type="match status" value="1"/>
</dbReference>
<gene>
    <name evidence="7" type="primary">RvY_16968</name>
    <name evidence="7" type="synonym">RvY_16968.1</name>
    <name evidence="7" type="ORF">RvY_16968-1</name>
</gene>
<evidence type="ECO:0000256" key="4">
    <source>
        <dbReference type="ARBA" id="ARBA00022679"/>
    </source>
</evidence>
<evidence type="ECO:0000313" key="8">
    <source>
        <dbReference type="Proteomes" id="UP000186922"/>
    </source>
</evidence>
<evidence type="ECO:0000256" key="3">
    <source>
        <dbReference type="ARBA" id="ARBA00012452"/>
    </source>
</evidence>
<dbReference type="Pfam" id="PF00043">
    <property type="entry name" value="GST_C"/>
    <property type="match status" value="1"/>
</dbReference>
<comment type="catalytic activity">
    <reaction evidence="5">
        <text>RX + glutathione = an S-substituted glutathione + a halide anion + H(+)</text>
        <dbReference type="Rhea" id="RHEA:16437"/>
        <dbReference type="ChEBI" id="CHEBI:15378"/>
        <dbReference type="ChEBI" id="CHEBI:16042"/>
        <dbReference type="ChEBI" id="CHEBI:17792"/>
        <dbReference type="ChEBI" id="CHEBI:57925"/>
        <dbReference type="ChEBI" id="CHEBI:90779"/>
        <dbReference type="EC" id="2.5.1.18"/>
    </reaction>
</comment>
<dbReference type="EMBL" id="BDGG01000014">
    <property type="protein sequence ID" value="GAV07089.1"/>
    <property type="molecule type" value="Genomic_DNA"/>
</dbReference>
<dbReference type="GO" id="GO:0004364">
    <property type="term" value="F:glutathione transferase activity"/>
    <property type="evidence" value="ECO:0007669"/>
    <property type="project" value="UniProtKB-EC"/>
</dbReference>
<keyword evidence="4" id="KW-0808">Transferase</keyword>
<comment type="function">
    <text evidence="1">Conjugation of reduced glutathione to a wide number of exogenous and endogenous hydrophobic electrophiles.</text>
</comment>
<dbReference type="AlphaFoldDB" id="A0A1D1W7N4"/>
<keyword evidence="8" id="KW-1185">Reference proteome</keyword>
<name>A0A1D1W7N4_RAMVA</name>
<organism evidence="7 8">
    <name type="scientific">Ramazzottius varieornatus</name>
    <name type="common">Water bear</name>
    <name type="synonym">Tardigrade</name>
    <dbReference type="NCBI Taxonomy" id="947166"/>
    <lineage>
        <taxon>Eukaryota</taxon>
        <taxon>Metazoa</taxon>
        <taxon>Ecdysozoa</taxon>
        <taxon>Tardigrada</taxon>
        <taxon>Eutardigrada</taxon>
        <taxon>Parachela</taxon>
        <taxon>Hypsibioidea</taxon>
        <taxon>Ramazzottiidae</taxon>
        <taxon>Ramazzottius</taxon>
    </lineage>
</organism>
<protein>
    <recommendedName>
        <fullName evidence="3">glutathione transferase</fullName>
        <ecNumber evidence="3">2.5.1.18</ecNumber>
    </recommendedName>
</protein>
<dbReference type="Proteomes" id="UP000186922">
    <property type="component" value="Unassembled WGS sequence"/>
</dbReference>
<comment type="caution">
    <text evidence="7">The sequence shown here is derived from an EMBL/GenBank/DDBJ whole genome shotgun (WGS) entry which is preliminary data.</text>
</comment>
<dbReference type="SUPFAM" id="SSF47616">
    <property type="entry name" value="GST C-terminal domain-like"/>
    <property type="match status" value="1"/>
</dbReference>
<evidence type="ECO:0000256" key="5">
    <source>
        <dbReference type="ARBA" id="ARBA00047960"/>
    </source>
</evidence>
<comment type="similarity">
    <text evidence="2">Belongs to the GST superfamily. Mu family.</text>
</comment>
<feature type="domain" description="GST N-terminal" evidence="6">
    <location>
        <begin position="37"/>
        <end position="123"/>
    </location>
</feature>
<dbReference type="InterPro" id="IPR036249">
    <property type="entry name" value="Thioredoxin-like_sf"/>
</dbReference>